<sequence>MIEELVLIEFVWLHYHAPAVPVGVVVEQIWIILDLPIQFHDLARKRRIYQECLDFVLVAGGEGNQQVLRPNLVTGPHDLREVIIGVLSIGVAFELAIVLRASEYYPDDVAVLSTDEFADSDLHRVSLVIQGLKPKMLQCVPTIMCDAEFRKVTG</sequence>
<organism evidence="1">
    <name type="scientific">marine metagenome</name>
    <dbReference type="NCBI Taxonomy" id="408172"/>
    <lineage>
        <taxon>unclassified sequences</taxon>
        <taxon>metagenomes</taxon>
        <taxon>ecological metagenomes</taxon>
    </lineage>
</organism>
<dbReference type="EMBL" id="UINC01028120">
    <property type="protein sequence ID" value="SVB08548.1"/>
    <property type="molecule type" value="Genomic_DNA"/>
</dbReference>
<protein>
    <submittedName>
        <fullName evidence="1">Uncharacterized protein</fullName>
    </submittedName>
</protein>
<name>A0A382B464_9ZZZZ</name>
<evidence type="ECO:0000313" key="1">
    <source>
        <dbReference type="EMBL" id="SVB08548.1"/>
    </source>
</evidence>
<reference evidence="1" key="1">
    <citation type="submission" date="2018-05" db="EMBL/GenBank/DDBJ databases">
        <authorList>
            <person name="Lanie J.A."/>
            <person name="Ng W.-L."/>
            <person name="Kazmierczak K.M."/>
            <person name="Andrzejewski T.M."/>
            <person name="Davidsen T.M."/>
            <person name="Wayne K.J."/>
            <person name="Tettelin H."/>
            <person name="Glass J.I."/>
            <person name="Rusch D."/>
            <person name="Podicherti R."/>
            <person name="Tsui H.-C.T."/>
            <person name="Winkler M.E."/>
        </authorList>
    </citation>
    <scope>NUCLEOTIDE SEQUENCE</scope>
</reference>
<dbReference type="AlphaFoldDB" id="A0A382B464"/>
<gene>
    <name evidence="1" type="ORF">METZ01_LOCUS161402</name>
</gene>
<accession>A0A382B464</accession>
<proteinExistence type="predicted"/>